<dbReference type="SUPFAM" id="SSF53335">
    <property type="entry name" value="S-adenosyl-L-methionine-dependent methyltransferases"/>
    <property type="match status" value="1"/>
</dbReference>
<dbReference type="CDD" id="cd02440">
    <property type="entry name" value="AdoMet_MTases"/>
    <property type="match status" value="1"/>
</dbReference>
<gene>
    <name evidence="4" type="ORF">P170DRAFT_513671</name>
</gene>
<reference evidence="4 5" key="1">
    <citation type="submission" date="2016-12" db="EMBL/GenBank/DDBJ databases">
        <title>The genomes of Aspergillus section Nigri reveals drivers in fungal speciation.</title>
        <authorList>
            <consortium name="DOE Joint Genome Institute"/>
            <person name="Vesth T.C."/>
            <person name="Nybo J."/>
            <person name="Theobald S."/>
            <person name="Brandl J."/>
            <person name="Frisvad J.C."/>
            <person name="Nielsen K.F."/>
            <person name="Lyhne E.K."/>
            <person name="Kogle M.E."/>
            <person name="Kuo A."/>
            <person name="Riley R."/>
            <person name="Clum A."/>
            <person name="Nolan M."/>
            <person name="Lipzen A."/>
            <person name="Salamov A."/>
            <person name="Henrissat B."/>
            <person name="Wiebenga A."/>
            <person name="De Vries R.P."/>
            <person name="Grigoriev I.V."/>
            <person name="Mortensen U.H."/>
            <person name="Andersen M.R."/>
            <person name="Baker S.E."/>
        </authorList>
    </citation>
    <scope>NUCLEOTIDE SEQUENCE [LARGE SCALE GENOMIC DNA]</scope>
    <source>
        <strain evidence="4 5">IBT 23096</strain>
    </source>
</reference>
<proteinExistence type="inferred from homology"/>
<keyword evidence="2 4" id="KW-0489">Methyltransferase</keyword>
<dbReference type="GeneID" id="36562840"/>
<dbReference type="AlphaFoldDB" id="A0A2I2FV28"/>
<keyword evidence="5" id="KW-1185">Reference proteome</keyword>
<sequence>MGDVKEKTDKQNDEPKQQFYEHGTSLIEHVFGSFIHVFRLTPGETLSNAVTRHEHYLALWMKVHRDQKVLDVGCGNGGPTREIARFLDINVVGVDLEEHHIQHAKAFTAAAKLSDRVSFIAADFMNMGLDDASFDGAYAIEATAYAPDLKAVYAEIFRVLKPGARFAVYEPVLASRYRDDDPDHQLTRRTYEGVFDAPPLRKASEAVEALKGAGFEVEVAEDLAERPGGIPWYSPIDGTYGMMASVGDTFAKNYYSFLLNSFKSRGVLYYMTGALERLRILPAGTRSEAVQVMQAMEALYMAGKKGIVTPMFLMVGRKPDL</sequence>
<name>A0A2I2FV28_9EURO</name>
<evidence type="ECO:0000259" key="3">
    <source>
        <dbReference type="PROSITE" id="PS51685"/>
    </source>
</evidence>
<evidence type="ECO:0000256" key="1">
    <source>
        <dbReference type="ARBA" id="ARBA00022679"/>
    </source>
</evidence>
<dbReference type="PANTHER" id="PTHR44068">
    <property type="entry name" value="ZGC:194242"/>
    <property type="match status" value="1"/>
</dbReference>
<dbReference type="InterPro" id="IPR029063">
    <property type="entry name" value="SAM-dependent_MTases_sf"/>
</dbReference>
<dbReference type="InterPro" id="IPR050447">
    <property type="entry name" value="Erg6_SMT_methyltransf"/>
</dbReference>
<dbReference type="OrthoDB" id="506498at2759"/>
<dbReference type="InterPro" id="IPR030384">
    <property type="entry name" value="MeTrfase_SMT"/>
</dbReference>
<dbReference type="PROSITE" id="PS51685">
    <property type="entry name" value="SAM_MT_ERG6_SMT"/>
    <property type="match status" value="1"/>
</dbReference>
<protein>
    <submittedName>
        <fullName evidence="4">Sterol 24-C-methyltransferase</fullName>
    </submittedName>
</protein>
<dbReference type="STRING" id="1392250.A0A2I2FV28"/>
<dbReference type="RefSeq" id="XP_024699801.1">
    <property type="nucleotide sequence ID" value="XM_024855134.1"/>
</dbReference>
<dbReference type="InterPro" id="IPR013705">
    <property type="entry name" value="Sterol_MeTrfase_C"/>
</dbReference>
<feature type="domain" description="SAM-dependent methyltransferase Erg6/SMT-type" evidence="3">
    <location>
        <begin position="19"/>
        <end position="319"/>
    </location>
</feature>
<dbReference type="Pfam" id="PF13847">
    <property type="entry name" value="Methyltransf_31"/>
    <property type="match status" value="1"/>
</dbReference>
<keyword evidence="2" id="KW-0949">S-adenosyl-L-methionine</keyword>
<dbReference type="GO" id="GO:0032259">
    <property type="term" value="P:methylation"/>
    <property type="evidence" value="ECO:0007669"/>
    <property type="project" value="UniProtKB-KW"/>
</dbReference>
<evidence type="ECO:0000313" key="4">
    <source>
        <dbReference type="EMBL" id="PLB44499.1"/>
    </source>
</evidence>
<dbReference type="VEuPathDB" id="FungiDB:P170DRAFT_513671"/>
<dbReference type="EMBL" id="MSFO01000009">
    <property type="protein sequence ID" value="PLB44499.1"/>
    <property type="molecule type" value="Genomic_DNA"/>
</dbReference>
<dbReference type="GO" id="GO:0005783">
    <property type="term" value="C:endoplasmic reticulum"/>
    <property type="evidence" value="ECO:0007669"/>
    <property type="project" value="TreeGrafter"/>
</dbReference>
<dbReference type="Gene3D" id="3.40.50.150">
    <property type="entry name" value="Vaccinia Virus protein VP39"/>
    <property type="match status" value="1"/>
</dbReference>
<dbReference type="GO" id="GO:0006696">
    <property type="term" value="P:ergosterol biosynthetic process"/>
    <property type="evidence" value="ECO:0007669"/>
    <property type="project" value="TreeGrafter"/>
</dbReference>
<dbReference type="PANTHER" id="PTHR44068:SF4">
    <property type="entry name" value="S-ADENOSYL-METHIONINE-STEROL-C-METHYLTRANSFERAS (AFU_ORTHOLOGUE AFUA_4G09190)"/>
    <property type="match status" value="1"/>
</dbReference>
<evidence type="ECO:0000256" key="2">
    <source>
        <dbReference type="PROSITE-ProRule" id="PRU01022"/>
    </source>
</evidence>
<comment type="similarity">
    <text evidence="2">Belongs to the class I-like SAM-binding methyltransferase superfamily. Erg6/SMT family.</text>
</comment>
<dbReference type="Proteomes" id="UP000234275">
    <property type="component" value="Unassembled WGS sequence"/>
</dbReference>
<dbReference type="InterPro" id="IPR025714">
    <property type="entry name" value="Methyltranfer_dom"/>
</dbReference>
<evidence type="ECO:0000313" key="5">
    <source>
        <dbReference type="Proteomes" id="UP000234275"/>
    </source>
</evidence>
<dbReference type="Pfam" id="PF08498">
    <property type="entry name" value="Sterol_MT_C"/>
    <property type="match status" value="1"/>
</dbReference>
<accession>A0A2I2FV28</accession>
<organism evidence="4 5">
    <name type="scientific">Aspergillus steynii IBT 23096</name>
    <dbReference type="NCBI Taxonomy" id="1392250"/>
    <lineage>
        <taxon>Eukaryota</taxon>
        <taxon>Fungi</taxon>
        <taxon>Dikarya</taxon>
        <taxon>Ascomycota</taxon>
        <taxon>Pezizomycotina</taxon>
        <taxon>Eurotiomycetes</taxon>
        <taxon>Eurotiomycetidae</taxon>
        <taxon>Eurotiales</taxon>
        <taxon>Aspergillaceae</taxon>
        <taxon>Aspergillus</taxon>
        <taxon>Aspergillus subgen. Circumdati</taxon>
    </lineage>
</organism>
<keyword evidence="1 2" id="KW-0808">Transferase</keyword>
<dbReference type="GO" id="GO:0003838">
    <property type="term" value="F:sterol 24-C-methyltransferase activity"/>
    <property type="evidence" value="ECO:0007669"/>
    <property type="project" value="TreeGrafter"/>
</dbReference>
<comment type="caution">
    <text evidence="4">The sequence shown here is derived from an EMBL/GenBank/DDBJ whole genome shotgun (WGS) entry which is preliminary data.</text>
</comment>